<comment type="cofactor">
    <cofactor evidence="1">
        <name>heme</name>
        <dbReference type="ChEBI" id="CHEBI:30413"/>
    </cofactor>
</comment>
<dbReference type="InterPro" id="IPR017972">
    <property type="entry name" value="Cyt_P450_CS"/>
</dbReference>
<organism evidence="3 4">
    <name type="scientific">Bradyrhizobium aeschynomenes</name>
    <dbReference type="NCBI Taxonomy" id="2734909"/>
    <lineage>
        <taxon>Bacteria</taxon>
        <taxon>Pseudomonadati</taxon>
        <taxon>Pseudomonadota</taxon>
        <taxon>Alphaproteobacteria</taxon>
        <taxon>Hyphomicrobiales</taxon>
        <taxon>Nitrobacteraceae</taxon>
        <taxon>Bradyrhizobium</taxon>
    </lineage>
</organism>
<proteinExistence type="inferred from homology"/>
<gene>
    <name evidence="3" type="ORF">HL667_33920</name>
</gene>
<dbReference type="Proteomes" id="UP000886476">
    <property type="component" value="Unassembled WGS sequence"/>
</dbReference>
<feature type="non-terminal residue" evidence="3">
    <location>
        <position position="1"/>
    </location>
</feature>
<evidence type="ECO:0000256" key="1">
    <source>
        <dbReference type="ARBA" id="ARBA00001971"/>
    </source>
</evidence>
<comment type="caution">
    <text evidence="3">The sequence shown here is derived from an EMBL/GenBank/DDBJ whole genome shotgun (WGS) entry which is preliminary data.</text>
</comment>
<dbReference type="SUPFAM" id="SSF48264">
    <property type="entry name" value="Cytochrome P450"/>
    <property type="match status" value="1"/>
</dbReference>
<keyword evidence="4" id="KW-1185">Reference proteome</keyword>
<accession>A0ABX2CQQ6</accession>
<sequence>ERYNALRDPNPHQAFGNGPHHCAGAHLSRRTVGAILLPMLFERFPNMTLPEPASVRWHGFGFRGPLNLPVRLQ</sequence>
<reference evidence="3" key="1">
    <citation type="submission" date="2020-05" db="EMBL/GenBank/DDBJ databases">
        <title>Nod-independent and nitrogen-fixing Bradyrhizobium aeschynomene sp. nov. isolated from nodules of Aeschynomene indica.</title>
        <authorList>
            <person name="Zhang Z."/>
        </authorList>
    </citation>
    <scope>NUCLEOTIDE SEQUENCE</scope>
    <source>
        <strain evidence="3">83012</strain>
    </source>
</reference>
<name>A0ABX2CQQ6_9BRAD</name>
<dbReference type="InterPro" id="IPR036396">
    <property type="entry name" value="Cyt_P450_sf"/>
</dbReference>
<dbReference type="EMBL" id="JABFDN010000033">
    <property type="protein sequence ID" value="NPU70030.1"/>
    <property type="molecule type" value="Genomic_DNA"/>
</dbReference>
<dbReference type="PANTHER" id="PTHR46696:SF1">
    <property type="entry name" value="CYTOCHROME P450 YJIB-RELATED"/>
    <property type="match status" value="1"/>
</dbReference>
<comment type="similarity">
    <text evidence="2">Belongs to the cytochrome P450 family.</text>
</comment>
<dbReference type="Gene3D" id="1.10.630.10">
    <property type="entry name" value="Cytochrome P450"/>
    <property type="match status" value="1"/>
</dbReference>
<protein>
    <submittedName>
        <fullName evidence="3">Cytochrome P450</fullName>
    </submittedName>
</protein>
<evidence type="ECO:0000256" key="2">
    <source>
        <dbReference type="ARBA" id="ARBA00010617"/>
    </source>
</evidence>
<evidence type="ECO:0000313" key="3">
    <source>
        <dbReference type="EMBL" id="NPU70030.1"/>
    </source>
</evidence>
<dbReference type="PROSITE" id="PS00086">
    <property type="entry name" value="CYTOCHROME_P450"/>
    <property type="match status" value="1"/>
</dbReference>
<dbReference type="PANTHER" id="PTHR46696">
    <property type="entry name" value="P450, PUTATIVE (EUROFUNG)-RELATED"/>
    <property type="match status" value="1"/>
</dbReference>
<evidence type="ECO:0000313" key="4">
    <source>
        <dbReference type="Proteomes" id="UP000886476"/>
    </source>
</evidence>